<keyword evidence="2 6" id="KW-0812">Transmembrane</keyword>
<feature type="transmembrane region" description="Helical" evidence="6">
    <location>
        <begin position="490"/>
        <end position="510"/>
    </location>
</feature>
<feature type="transmembrane region" description="Helical" evidence="6">
    <location>
        <begin position="460"/>
        <end position="478"/>
    </location>
</feature>
<feature type="transmembrane region" description="Helical" evidence="6">
    <location>
        <begin position="225"/>
        <end position="244"/>
    </location>
</feature>
<feature type="transmembrane region" description="Helical" evidence="6">
    <location>
        <begin position="304"/>
        <end position="327"/>
    </location>
</feature>
<dbReference type="STRING" id="154538.A0A1M2VK83"/>
<organism evidence="7 8">
    <name type="scientific">Trametes pubescens</name>
    <name type="common">White-rot fungus</name>
    <dbReference type="NCBI Taxonomy" id="154538"/>
    <lineage>
        <taxon>Eukaryota</taxon>
        <taxon>Fungi</taxon>
        <taxon>Dikarya</taxon>
        <taxon>Basidiomycota</taxon>
        <taxon>Agaricomycotina</taxon>
        <taxon>Agaricomycetes</taxon>
        <taxon>Polyporales</taxon>
        <taxon>Polyporaceae</taxon>
        <taxon>Trametes</taxon>
    </lineage>
</organism>
<evidence type="ECO:0000256" key="5">
    <source>
        <dbReference type="SAM" id="MobiDB-lite"/>
    </source>
</evidence>
<dbReference type="PIRSF" id="PIRSF006060">
    <property type="entry name" value="AA_transporter"/>
    <property type="match status" value="1"/>
</dbReference>
<evidence type="ECO:0000256" key="2">
    <source>
        <dbReference type="ARBA" id="ARBA00022692"/>
    </source>
</evidence>
<dbReference type="PANTHER" id="PTHR11785">
    <property type="entry name" value="AMINO ACID TRANSPORTER"/>
    <property type="match status" value="1"/>
</dbReference>
<dbReference type="InterPro" id="IPR050598">
    <property type="entry name" value="AminoAcid_Transporter"/>
</dbReference>
<dbReference type="Gene3D" id="1.20.1740.10">
    <property type="entry name" value="Amino acid/polyamine transporter I"/>
    <property type="match status" value="1"/>
</dbReference>
<dbReference type="Pfam" id="PF13520">
    <property type="entry name" value="AA_permease_2"/>
    <property type="match status" value="1"/>
</dbReference>
<name>A0A1M2VK83_TRAPU</name>
<feature type="transmembrane region" description="Helical" evidence="6">
    <location>
        <begin position="522"/>
        <end position="543"/>
    </location>
</feature>
<protein>
    <submittedName>
        <fullName evidence="7">High-affinity methionine permease</fullName>
    </submittedName>
</protein>
<comment type="caution">
    <text evidence="7">The sequence shown here is derived from an EMBL/GenBank/DDBJ whole genome shotgun (WGS) entry which is preliminary data.</text>
</comment>
<dbReference type="EMBL" id="MNAD01001096">
    <property type="protein sequence ID" value="OJT07977.1"/>
    <property type="molecule type" value="Genomic_DNA"/>
</dbReference>
<evidence type="ECO:0000313" key="8">
    <source>
        <dbReference type="Proteomes" id="UP000184267"/>
    </source>
</evidence>
<gene>
    <name evidence="7" type="ORF">TRAPUB_1127</name>
</gene>
<feature type="region of interest" description="Disordered" evidence="5">
    <location>
        <begin position="15"/>
        <end position="47"/>
    </location>
</feature>
<dbReference type="GO" id="GO:0015179">
    <property type="term" value="F:L-amino acid transmembrane transporter activity"/>
    <property type="evidence" value="ECO:0007669"/>
    <property type="project" value="TreeGrafter"/>
</dbReference>
<dbReference type="OMA" id="VWLEFAC"/>
<feature type="transmembrane region" description="Helical" evidence="6">
    <location>
        <begin position="194"/>
        <end position="213"/>
    </location>
</feature>
<accession>A0A1M2VK83</accession>
<keyword evidence="4 6" id="KW-0472">Membrane</keyword>
<evidence type="ECO:0000256" key="4">
    <source>
        <dbReference type="ARBA" id="ARBA00023136"/>
    </source>
</evidence>
<dbReference type="OrthoDB" id="5982228at2759"/>
<sequence length="578" mass="62982">MSSLLQYLPSWRARRRGGEEGSDVVPVDAPLDTKRSKEDSDAESLASREITTAVDPSLNPGELTFEEDSAGGMGRHLGVFSCTLLIVGRIIGTGIFSTPSSILGSVGSVGASLMLWVLGFVLSFCGLFIWLEFGTMFPRSGGEKVYLEAVYKKPKHLATVIFAVNAIVLGFTASGCIVFAQNILIVAGHNADRWVTRGIALGVIGFVTLLHGLTPRLGVWVMNGLSMFKIIILLFVVITGWVVLSGKTHIEDPHANFRDAFAGSSHSSNDYATATFKVLNAYAGWSNVNYVLNNVKNPVRTLKIAGPLGLSICAVLYLLANISYFAAATKDQILHSGTTVASLFFKNVFGVQAQKALTVFVALSFHLSDVGVQFSTKSSFVNFSLHRNVITITFAAARINQELAKEGIPLPFGNRFWASNWPTGKSPLPGLIIHLIPSVIVIIAPPPSVAYPFILDVEGYPGQIINLFIVLGLFWLRYSKPNAPRPFRVWWPLAVFFLAAAVFLLVAPFLHPANGKGDTPPLPYYLYCLVGIAVMAVGVLYWAAWRIVPRWFGVEYVPRKEVLADGTVVTLFSRQKIE</sequence>
<proteinExistence type="predicted"/>
<comment type="subcellular location">
    <subcellularLocation>
        <location evidence="1">Membrane</location>
        <topology evidence="1">Multi-pass membrane protein</topology>
    </subcellularLocation>
</comment>
<dbReference type="Proteomes" id="UP000184267">
    <property type="component" value="Unassembled WGS sequence"/>
</dbReference>
<dbReference type="InterPro" id="IPR002293">
    <property type="entry name" value="AA/rel_permease1"/>
</dbReference>
<feature type="transmembrane region" description="Helical" evidence="6">
    <location>
        <begin position="109"/>
        <end position="131"/>
    </location>
</feature>
<dbReference type="AlphaFoldDB" id="A0A1M2VK83"/>
<evidence type="ECO:0000313" key="7">
    <source>
        <dbReference type="EMBL" id="OJT07977.1"/>
    </source>
</evidence>
<evidence type="ECO:0000256" key="6">
    <source>
        <dbReference type="SAM" id="Phobius"/>
    </source>
</evidence>
<feature type="transmembrane region" description="Helical" evidence="6">
    <location>
        <begin position="431"/>
        <end position="454"/>
    </location>
</feature>
<dbReference type="PANTHER" id="PTHR11785:SF382">
    <property type="entry name" value="LOW-AFFINITY METHIONINE PERMEASE"/>
    <property type="match status" value="1"/>
</dbReference>
<keyword evidence="3 6" id="KW-1133">Transmembrane helix</keyword>
<feature type="transmembrane region" description="Helical" evidence="6">
    <location>
        <begin position="77"/>
        <end position="97"/>
    </location>
</feature>
<reference evidence="7 8" key="1">
    <citation type="submission" date="2016-10" db="EMBL/GenBank/DDBJ databases">
        <title>Genome sequence of the basidiomycete white-rot fungus Trametes pubescens.</title>
        <authorList>
            <person name="Makela M.R."/>
            <person name="Granchi Z."/>
            <person name="Peng M."/>
            <person name="De Vries R.P."/>
            <person name="Grigoriev I."/>
            <person name="Riley R."/>
            <person name="Hilden K."/>
        </authorList>
    </citation>
    <scope>NUCLEOTIDE SEQUENCE [LARGE SCALE GENOMIC DNA]</scope>
    <source>
        <strain evidence="7 8">FBCC735</strain>
    </source>
</reference>
<keyword evidence="8" id="KW-1185">Reference proteome</keyword>
<feature type="transmembrane region" description="Helical" evidence="6">
    <location>
        <begin position="160"/>
        <end position="188"/>
    </location>
</feature>
<evidence type="ECO:0000256" key="1">
    <source>
        <dbReference type="ARBA" id="ARBA00004141"/>
    </source>
</evidence>
<evidence type="ECO:0000256" key="3">
    <source>
        <dbReference type="ARBA" id="ARBA00022989"/>
    </source>
</evidence>
<dbReference type="GO" id="GO:0016020">
    <property type="term" value="C:membrane"/>
    <property type="evidence" value="ECO:0007669"/>
    <property type="project" value="UniProtKB-SubCell"/>
</dbReference>